<dbReference type="AlphaFoldDB" id="A0AA39Y6A9"/>
<evidence type="ECO:0000313" key="3">
    <source>
        <dbReference type="Proteomes" id="UP001174936"/>
    </source>
</evidence>
<dbReference type="EMBL" id="JAULSV010000004">
    <property type="protein sequence ID" value="KAK0646847.1"/>
    <property type="molecule type" value="Genomic_DNA"/>
</dbReference>
<organism evidence="2 3">
    <name type="scientific">Cercophora newfieldiana</name>
    <dbReference type="NCBI Taxonomy" id="92897"/>
    <lineage>
        <taxon>Eukaryota</taxon>
        <taxon>Fungi</taxon>
        <taxon>Dikarya</taxon>
        <taxon>Ascomycota</taxon>
        <taxon>Pezizomycotina</taxon>
        <taxon>Sordariomycetes</taxon>
        <taxon>Sordariomycetidae</taxon>
        <taxon>Sordariales</taxon>
        <taxon>Lasiosphaeriaceae</taxon>
        <taxon>Cercophora</taxon>
    </lineage>
</organism>
<sequence length="180" mass="19856">MPYDGPGIGFDELEGRTTALHSWLKLSQQSDWKGVDSNVEPPVVDAPSPSAQDCTENLEVFVVSSPIPESIVRAMHNQGDEFHGDNHRVQKRRRLPAALRSVSKIDGASRRLLTEQNNIAASTSRSRMNQSGFAATPALATSHSQSTSPRRGSLASRIQAWVSRHHEFDAFSEHICRKAE</sequence>
<proteinExistence type="predicted"/>
<evidence type="ECO:0000256" key="1">
    <source>
        <dbReference type="SAM" id="MobiDB-lite"/>
    </source>
</evidence>
<keyword evidence="3" id="KW-1185">Reference proteome</keyword>
<evidence type="ECO:0000313" key="2">
    <source>
        <dbReference type="EMBL" id="KAK0646847.1"/>
    </source>
</evidence>
<dbReference type="Proteomes" id="UP001174936">
    <property type="component" value="Unassembled WGS sequence"/>
</dbReference>
<feature type="compositionally biased region" description="Polar residues" evidence="1">
    <location>
        <begin position="122"/>
        <end position="150"/>
    </location>
</feature>
<name>A0AA39Y6A9_9PEZI</name>
<gene>
    <name evidence="2" type="ORF">B0T16DRAFT_391210</name>
</gene>
<accession>A0AA39Y6A9</accession>
<comment type="caution">
    <text evidence="2">The sequence shown here is derived from an EMBL/GenBank/DDBJ whole genome shotgun (WGS) entry which is preliminary data.</text>
</comment>
<feature type="region of interest" description="Disordered" evidence="1">
    <location>
        <begin position="122"/>
        <end position="152"/>
    </location>
</feature>
<protein>
    <submittedName>
        <fullName evidence="2">Uncharacterized protein</fullName>
    </submittedName>
</protein>
<reference evidence="2" key="1">
    <citation type="submission" date="2023-06" db="EMBL/GenBank/DDBJ databases">
        <title>Genome-scale phylogeny and comparative genomics of the fungal order Sordariales.</title>
        <authorList>
            <consortium name="Lawrence Berkeley National Laboratory"/>
            <person name="Hensen N."/>
            <person name="Bonometti L."/>
            <person name="Westerberg I."/>
            <person name="Brannstrom I.O."/>
            <person name="Guillou S."/>
            <person name="Cros-Aarteil S."/>
            <person name="Calhoun S."/>
            <person name="Haridas S."/>
            <person name="Kuo A."/>
            <person name="Mondo S."/>
            <person name="Pangilinan J."/>
            <person name="Riley R."/>
            <person name="Labutti K."/>
            <person name="Andreopoulos B."/>
            <person name="Lipzen A."/>
            <person name="Chen C."/>
            <person name="Yanf M."/>
            <person name="Daum C."/>
            <person name="Ng V."/>
            <person name="Clum A."/>
            <person name="Steindorff A."/>
            <person name="Ohm R."/>
            <person name="Martin F."/>
            <person name="Silar P."/>
            <person name="Natvig D."/>
            <person name="Lalanne C."/>
            <person name="Gautier V."/>
            <person name="Ament-Velasquez S.L."/>
            <person name="Kruys A."/>
            <person name="Hutchinson M.I."/>
            <person name="Powell A.J."/>
            <person name="Barry K."/>
            <person name="Miller A.N."/>
            <person name="Grigoriev I.V."/>
            <person name="Debuchy R."/>
            <person name="Gladieux P."/>
            <person name="Thoren M.H."/>
            <person name="Johannesson H."/>
        </authorList>
    </citation>
    <scope>NUCLEOTIDE SEQUENCE</scope>
    <source>
        <strain evidence="2">SMH2532-1</strain>
    </source>
</reference>